<dbReference type="NCBIfam" id="TIGR01764">
    <property type="entry name" value="excise"/>
    <property type="match status" value="1"/>
</dbReference>
<sequence>MIMSRTGVLASATRVEADSGERELLAHLEASSHSATQLLLRGEDGQDTVLPESLLALVLAAVHDLAKGNAILALPVETRLTPGEVAQMLGLSRPFVVRLLDEGEIPAQHLPGSRHRLVRLADVLAFQARRERRAEGSRKIIEAAEDADLPY</sequence>
<dbReference type="InterPro" id="IPR010093">
    <property type="entry name" value="SinI_DNA-bd"/>
</dbReference>
<dbReference type="Proteomes" id="UP000334990">
    <property type="component" value="Unassembled WGS sequence"/>
</dbReference>
<evidence type="ECO:0000313" key="2">
    <source>
        <dbReference type="EMBL" id="GER99572.1"/>
    </source>
</evidence>
<dbReference type="SUPFAM" id="SSF46955">
    <property type="entry name" value="Putative DNA-binding domain"/>
    <property type="match status" value="1"/>
</dbReference>
<organism evidence="2 3">
    <name type="scientific">Acrocarpospora corrugata</name>
    <dbReference type="NCBI Taxonomy" id="35763"/>
    <lineage>
        <taxon>Bacteria</taxon>
        <taxon>Bacillati</taxon>
        <taxon>Actinomycetota</taxon>
        <taxon>Actinomycetes</taxon>
        <taxon>Streptosporangiales</taxon>
        <taxon>Streptosporangiaceae</taxon>
        <taxon>Acrocarpospora</taxon>
    </lineage>
</organism>
<evidence type="ECO:0000313" key="3">
    <source>
        <dbReference type="Proteomes" id="UP000334990"/>
    </source>
</evidence>
<keyword evidence="3" id="KW-1185">Reference proteome</keyword>
<comment type="caution">
    <text evidence="2">The sequence shown here is derived from an EMBL/GenBank/DDBJ whole genome shotgun (WGS) entry which is preliminary data.</text>
</comment>
<dbReference type="AlphaFoldDB" id="A0A5M3VWV8"/>
<name>A0A5M3VWV8_9ACTN</name>
<accession>A0A5M3VWV8</accession>
<dbReference type="InterPro" id="IPR009061">
    <property type="entry name" value="DNA-bd_dom_put_sf"/>
</dbReference>
<gene>
    <name evidence="2" type="ORF">Acor_16360</name>
</gene>
<evidence type="ECO:0000259" key="1">
    <source>
        <dbReference type="Pfam" id="PF12728"/>
    </source>
</evidence>
<protein>
    <recommendedName>
        <fullName evidence="1">Helix-turn-helix domain-containing protein</fullName>
    </recommendedName>
</protein>
<proteinExistence type="predicted"/>
<dbReference type="Pfam" id="PF12728">
    <property type="entry name" value="HTH_17"/>
    <property type="match status" value="1"/>
</dbReference>
<dbReference type="EMBL" id="BLAD01000040">
    <property type="protein sequence ID" value="GER99572.1"/>
    <property type="molecule type" value="Genomic_DNA"/>
</dbReference>
<dbReference type="GO" id="GO:0003677">
    <property type="term" value="F:DNA binding"/>
    <property type="evidence" value="ECO:0007669"/>
    <property type="project" value="InterPro"/>
</dbReference>
<reference evidence="2 3" key="1">
    <citation type="submission" date="2019-10" db="EMBL/GenBank/DDBJ databases">
        <title>Whole genome shotgun sequence of Acrocarpospora corrugata NBRC 13972.</title>
        <authorList>
            <person name="Ichikawa N."/>
            <person name="Kimura A."/>
            <person name="Kitahashi Y."/>
            <person name="Komaki H."/>
            <person name="Oguchi A."/>
        </authorList>
    </citation>
    <scope>NUCLEOTIDE SEQUENCE [LARGE SCALE GENOMIC DNA]</scope>
    <source>
        <strain evidence="2 3">NBRC 13972</strain>
    </source>
</reference>
<dbReference type="InterPro" id="IPR041657">
    <property type="entry name" value="HTH_17"/>
</dbReference>
<feature type="domain" description="Helix-turn-helix" evidence="1">
    <location>
        <begin position="80"/>
        <end position="130"/>
    </location>
</feature>